<dbReference type="EMBL" id="SEZN01000016">
    <property type="protein sequence ID" value="RYU64339.1"/>
    <property type="molecule type" value="Genomic_DNA"/>
</dbReference>
<sequence length="66" mass="7448">MNKVVLNEDKLGVLQVEIDGVNFGVFDDFDRGELAWFPRRTERLSGDQIIALGEALNKANKLKSEK</sequence>
<reference evidence="1 2" key="1">
    <citation type="submission" date="2019-02" db="EMBL/GenBank/DDBJ databases">
        <title>Genome sequences of Aliivibrio finisterrensis strains from farmed Atlantic salmon.</title>
        <authorList>
            <person name="Bowman J.P."/>
        </authorList>
    </citation>
    <scope>NUCLEOTIDE SEQUENCE [LARGE SCALE GENOMIC DNA]</scope>
    <source>
        <strain evidence="1 2">A21</strain>
    </source>
</reference>
<comment type="caution">
    <text evidence="1">The sequence shown here is derived from an EMBL/GenBank/DDBJ whole genome shotgun (WGS) entry which is preliminary data.</text>
</comment>
<organism evidence="1 2">
    <name type="scientific">Aliivibrio finisterrensis</name>
    <dbReference type="NCBI Taxonomy" id="511998"/>
    <lineage>
        <taxon>Bacteria</taxon>
        <taxon>Pseudomonadati</taxon>
        <taxon>Pseudomonadota</taxon>
        <taxon>Gammaproteobacteria</taxon>
        <taxon>Vibrionales</taxon>
        <taxon>Vibrionaceae</taxon>
        <taxon>Aliivibrio</taxon>
    </lineage>
</organism>
<dbReference type="Proteomes" id="UP000294166">
    <property type="component" value="Unassembled WGS sequence"/>
</dbReference>
<gene>
    <name evidence="1" type="ORF">ERW53_10400</name>
</gene>
<name>A0ABY0I7K2_9GAMM</name>
<evidence type="ECO:0000313" key="2">
    <source>
        <dbReference type="Proteomes" id="UP000294166"/>
    </source>
</evidence>
<protein>
    <submittedName>
        <fullName evidence="1">Uncharacterized protein</fullName>
    </submittedName>
</protein>
<keyword evidence="2" id="KW-1185">Reference proteome</keyword>
<evidence type="ECO:0000313" key="1">
    <source>
        <dbReference type="EMBL" id="RYU64339.1"/>
    </source>
</evidence>
<accession>A0ABY0I7K2</accession>
<proteinExistence type="predicted"/>
<dbReference type="RefSeq" id="WP_130066502.1">
    <property type="nucleotide sequence ID" value="NZ_SEZN01000016.1"/>
</dbReference>